<comment type="caution">
    <text evidence="2">The sequence shown here is derived from an EMBL/GenBank/DDBJ whole genome shotgun (WGS) entry which is preliminary data.</text>
</comment>
<evidence type="ECO:0000313" key="2">
    <source>
        <dbReference type="EMBL" id="CAF0753907.1"/>
    </source>
</evidence>
<sequence length="74" mass="8384">MERHGSKESIKKQDSVDGATKEISTSQDNAQLANVKKFKQLIIFYAIIFFSCVKTPPPPELDRVFRKIALQTNS</sequence>
<protein>
    <submittedName>
        <fullName evidence="2">Uncharacterized protein</fullName>
    </submittedName>
</protein>
<reference evidence="2" key="1">
    <citation type="submission" date="2021-02" db="EMBL/GenBank/DDBJ databases">
        <authorList>
            <person name="Nowell W R."/>
        </authorList>
    </citation>
    <scope>NUCLEOTIDE SEQUENCE</scope>
    <source>
        <strain evidence="2">Ploen Becks lab</strain>
    </source>
</reference>
<keyword evidence="3" id="KW-1185">Reference proteome</keyword>
<accession>A0A813PIF7</accession>
<organism evidence="2 3">
    <name type="scientific">Brachionus calyciflorus</name>
    <dbReference type="NCBI Taxonomy" id="104777"/>
    <lineage>
        <taxon>Eukaryota</taxon>
        <taxon>Metazoa</taxon>
        <taxon>Spiralia</taxon>
        <taxon>Gnathifera</taxon>
        <taxon>Rotifera</taxon>
        <taxon>Eurotatoria</taxon>
        <taxon>Monogononta</taxon>
        <taxon>Pseudotrocha</taxon>
        <taxon>Ploima</taxon>
        <taxon>Brachionidae</taxon>
        <taxon>Brachionus</taxon>
    </lineage>
</organism>
<name>A0A813PIF7_9BILA</name>
<proteinExistence type="predicted"/>
<evidence type="ECO:0000256" key="1">
    <source>
        <dbReference type="SAM" id="MobiDB-lite"/>
    </source>
</evidence>
<feature type="region of interest" description="Disordered" evidence="1">
    <location>
        <begin position="1"/>
        <end position="23"/>
    </location>
</feature>
<feature type="compositionally biased region" description="Basic and acidic residues" evidence="1">
    <location>
        <begin position="1"/>
        <end position="15"/>
    </location>
</feature>
<dbReference type="EMBL" id="CAJNOC010000385">
    <property type="protein sequence ID" value="CAF0753907.1"/>
    <property type="molecule type" value="Genomic_DNA"/>
</dbReference>
<evidence type="ECO:0000313" key="3">
    <source>
        <dbReference type="Proteomes" id="UP000663879"/>
    </source>
</evidence>
<dbReference type="AlphaFoldDB" id="A0A813PIF7"/>
<dbReference type="Proteomes" id="UP000663879">
    <property type="component" value="Unassembled WGS sequence"/>
</dbReference>
<gene>
    <name evidence="2" type="ORF">OXX778_LOCUS4067</name>
</gene>